<sequence length="267" mass="29188">MKNKWVIAFGVCLLSFVFISSSIDAEIKKKDIIAQYTFDEGTKASDAIDVSGNGHNGKFLKGASRKPSKFGMGAHFDADKATQAIWVDDHPDLNVTKKLSIVAWVKWSKDGIKHAAPLWWPMIVMKASVNAAYLLFLDTGDGVNPNKPSIAFRMKGPGTVYSEETVTEEIWYHAAGTYDGKAIKIYINGKLSSERPGVGPIAVTNDVLVIGAAKRGDLRFHGIIDEVGIYNRALTLDEVEETMKGFAQSVDSKSKATIVWGMLKSQS</sequence>
<reference evidence="4" key="1">
    <citation type="submission" date="2018-05" db="EMBL/GenBank/DDBJ databases">
        <authorList>
            <person name="Lanie J.A."/>
            <person name="Ng W.-L."/>
            <person name="Kazmierczak K.M."/>
            <person name="Andrzejewski T.M."/>
            <person name="Davidsen T.M."/>
            <person name="Wayne K.J."/>
            <person name="Tettelin H."/>
            <person name="Glass J.I."/>
            <person name="Rusch D."/>
            <person name="Podicherti R."/>
            <person name="Tsui H.-C.T."/>
            <person name="Winkler M.E."/>
        </authorList>
    </citation>
    <scope>NUCLEOTIDE SEQUENCE</scope>
</reference>
<evidence type="ECO:0000259" key="3">
    <source>
        <dbReference type="SMART" id="SM00560"/>
    </source>
</evidence>
<feature type="domain" description="LamG-like jellyroll fold" evidence="3">
    <location>
        <begin position="97"/>
        <end position="237"/>
    </location>
</feature>
<gene>
    <name evidence="4" type="ORF">METZ01_LOCUS96502</name>
</gene>
<dbReference type="InterPro" id="IPR013320">
    <property type="entry name" value="ConA-like_dom_sf"/>
</dbReference>
<dbReference type="InterPro" id="IPR006558">
    <property type="entry name" value="LamG-like"/>
</dbReference>
<evidence type="ECO:0000256" key="1">
    <source>
        <dbReference type="ARBA" id="ARBA00022729"/>
    </source>
</evidence>
<dbReference type="EMBL" id="UINC01009747">
    <property type="protein sequence ID" value="SVA43648.1"/>
    <property type="molecule type" value="Genomic_DNA"/>
</dbReference>
<dbReference type="SMART" id="SM00560">
    <property type="entry name" value="LamGL"/>
    <property type="match status" value="1"/>
</dbReference>
<name>A0A381VV49_9ZZZZ</name>
<dbReference type="SUPFAM" id="SSF49899">
    <property type="entry name" value="Concanavalin A-like lectins/glucanases"/>
    <property type="match status" value="1"/>
</dbReference>
<dbReference type="Gene3D" id="2.60.120.200">
    <property type="match status" value="1"/>
</dbReference>
<evidence type="ECO:0000313" key="4">
    <source>
        <dbReference type="EMBL" id="SVA43648.1"/>
    </source>
</evidence>
<protein>
    <recommendedName>
        <fullName evidence="3">LamG-like jellyroll fold domain-containing protein</fullName>
    </recommendedName>
</protein>
<proteinExistence type="predicted"/>
<keyword evidence="1" id="KW-0732">Signal</keyword>
<keyword evidence="2" id="KW-1015">Disulfide bond</keyword>
<accession>A0A381VV49</accession>
<dbReference type="AlphaFoldDB" id="A0A381VV49"/>
<organism evidence="4">
    <name type="scientific">marine metagenome</name>
    <dbReference type="NCBI Taxonomy" id="408172"/>
    <lineage>
        <taxon>unclassified sequences</taxon>
        <taxon>metagenomes</taxon>
        <taxon>ecological metagenomes</taxon>
    </lineage>
</organism>
<evidence type="ECO:0000256" key="2">
    <source>
        <dbReference type="ARBA" id="ARBA00023157"/>
    </source>
</evidence>
<dbReference type="Pfam" id="PF13385">
    <property type="entry name" value="Laminin_G_3"/>
    <property type="match status" value="1"/>
</dbReference>